<dbReference type="Gene3D" id="1.10.8.430">
    <property type="entry name" value="Helical domain of apoptotic protease-activating factors"/>
    <property type="match status" value="1"/>
</dbReference>
<dbReference type="GO" id="GO:0006952">
    <property type="term" value="P:defense response"/>
    <property type="evidence" value="ECO:0007669"/>
    <property type="project" value="UniProtKB-KW"/>
</dbReference>
<dbReference type="OrthoDB" id="2016095at2759"/>
<dbReference type="PANTHER" id="PTHR36766">
    <property type="entry name" value="PLANT BROAD-SPECTRUM MILDEW RESISTANCE PROTEIN RPW8"/>
    <property type="match status" value="1"/>
</dbReference>
<dbReference type="InterPro" id="IPR008808">
    <property type="entry name" value="Powdery_mildew-R_dom"/>
</dbReference>
<dbReference type="Pfam" id="PF13855">
    <property type="entry name" value="LRR_8"/>
    <property type="match status" value="1"/>
</dbReference>
<dbReference type="PROSITE" id="PS51153">
    <property type="entry name" value="RPW8"/>
    <property type="match status" value="1"/>
</dbReference>
<proteinExistence type="inferred from homology"/>
<dbReference type="Gene3D" id="3.80.10.10">
    <property type="entry name" value="Ribonuclease Inhibitor"/>
    <property type="match status" value="1"/>
</dbReference>
<keyword evidence="3" id="KW-0677">Repeat</keyword>
<evidence type="ECO:0000256" key="3">
    <source>
        <dbReference type="ARBA" id="ARBA00022737"/>
    </source>
</evidence>
<name>A0A251UXD1_HELAN</name>
<evidence type="ECO:0000313" key="7">
    <source>
        <dbReference type="Proteomes" id="UP000215914"/>
    </source>
</evidence>
<gene>
    <name evidence="6" type="ORF">HannXRQ_Chr04g0095241</name>
</gene>
<dbReference type="EMBL" id="CM007893">
    <property type="protein sequence ID" value="OTG27001.1"/>
    <property type="molecule type" value="Genomic_DNA"/>
</dbReference>
<dbReference type="Pfam" id="PF05659">
    <property type="entry name" value="RPW8"/>
    <property type="match status" value="1"/>
</dbReference>
<dbReference type="Gene3D" id="1.10.10.10">
    <property type="entry name" value="Winged helix-like DNA-binding domain superfamily/Winged helix DNA-binding domain"/>
    <property type="match status" value="1"/>
</dbReference>
<dbReference type="InterPro" id="IPR036388">
    <property type="entry name" value="WH-like_DNA-bd_sf"/>
</dbReference>
<evidence type="ECO:0000259" key="5">
    <source>
        <dbReference type="PROSITE" id="PS51153"/>
    </source>
</evidence>
<dbReference type="SUPFAM" id="SSF52058">
    <property type="entry name" value="L domain-like"/>
    <property type="match status" value="1"/>
</dbReference>
<dbReference type="Gene3D" id="1.20.930.20">
    <property type="entry name" value="Adaptor protein Cbl, N-terminal domain"/>
    <property type="match status" value="1"/>
</dbReference>
<feature type="domain" description="RPW8" evidence="5">
    <location>
        <begin position="1"/>
        <end position="149"/>
    </location>
</feature>
<keyword evidence="2" id="KW-0433">Leucine-rich repeat</keyword>
<keyword evidence="4" id="KW-0611">Plant defense</keyword>
<comment type="similarity">
    <text evidence="1">Belongs to the disease resistance NB-LRR family.</text>
</comment>
<dbReference type="GO" id="GO:0043531">
    <property type="term" value="F:ADP binding"/>
    <property type="evidence" value="ECO:0007669"/>
    <property type="project" value="InterPro"/>
</dbReference>
<dbReference type="InterPro" id="IPR036537">
    <property type="entry name" value="Adaptor_Cbl_N_dom_sf"/>
</dbReference>
<dbReference type="OMA" id="RNDHEDC"/>
<dbReference type="AlphaFoldDB" id="A0A251UXD1"/>
<accession>A0A251UXD1</accession>
<dbReference type="InParanoid" id="A0A251UXD1"/>
<dbReference type="PANTHER" id="PTHR36766:SF15">
    <property type="entry name" value="POWDERY MILDEW RESISTANCE PROTEIN, RPW8"/>
    <property type="match status" value="1"/>
</dbReference>
<dbReference type="PRINTS" id="PR00364">
    <property type="entry name" value="DISEASERSIST"/>
</dbReference>
<reference evidence="7" key="1">
    <citation type="journal article" date="2017" name="Nature">
        <title>The sunflower genome provides insights into oil metabolism, flowering and Asterid evolution.</title>
        <authorList>
            <person name="Badouin H."/>
            <person name="Gouzy J."/>
            <person name="Grassa C.J."/>
            <person name="Murat F."/>
            <person name="Staton S.E."/>
            <person name="Cottret L."/>
            <person name="Lelandais-Briere C."/>
            <person name="Owens G.L."/>
            <person name="Carrere S."/>
            <person name="Mayjonade B."/>
            <person name="Legrand L."/>
            <person name="Gill N."/>
            <person name="Kane N.C."/>
            <person name="Bowers J.E."/>
            <person name="Hubner S."/>
            <person name="Bellec A."/>
            <person name="Berard A."/>
            <person name="Berges H."/>
            <person name="Blanchet N."/>
            <person name="Boniface M.C."/>
            <person name="Brunel D."/>
            <person name="Catrice O."/>
            <person name="Chaidir N."/>
            <person name="Claudel C."/>
            <person name="Donnadieu C."/>
            <person name="Faraut T."/>
            <person name="Fievet G."/>
            <person name="Helmstetter N."/>
            <person name="King M."/>
            <person name="Knapp S.J."/>
            <person name="Lai Z."/>
            <person name="Le Paslier M.C."/>
            <person name="Lippi Y."/>
            <person name="Lorenzon L."/>
            <person name="Mandel J.R."/>
            <person name="Marage G."/>
            <person name="Marchand G."/>
            <person name="Marquand E."/>
            <person name="Bret-Mestries E."/>
            <person name="Morien E."/>
            <person name="Nambeesan S."/>
            <person name="Nguyen T."/>
            <person name="Pegot-Espagnet P."/>
            <person name="Pouilly N."/>
            <person name="Raftis F."/>
            <person name="Sallet E."/>
            <person name="Schiex T."/>
            <person name="Thomas J."/>
            <person name="Vandecasteele C."/>
            <person name="Vares D."/>
            <person name="Vear F."/>
            <person name="Vautrin S."/>
            <person name="Crespi M."/>
            <person name="Mangin B."/>
            <person name="Burke J.M."/>
            <person name="Salse J."/>
            <person name="Munos S."/>
            <person name="Vincourt P."/>
            <person name="Rieseberg L.H."/>
            <person name="Langlade N.B."/>
        </authorList>
    </citation>
    <scope>NUCLEOTIDE SEQUENCE [LARGE SCALE GENOMIC DNA]</scope>
    <source>
        <strain evidence="7">cv. SF193</strain>
    </source>
</reference>
<protein>
    <submittedName>
        <fullName evidence="6">Putative NB-ARC</fullName>
    </submittedName>
</protein>
<dbReference type="GO" id="GO:0007166">
    <property type="term" value="P:cell surface receptor signaling pathway"/>
    <property type="evidence" value="ECO:0007669"/>
    <property type="project" value="InterPro"/>
</dbReference>
<dbReference type="Gene3D" id="3.40.50.300">
    <property type="entry name" value="P-loop containing nucleotide triphosphate hydrolases"/>
    <property type="match status" value="1"/>
</dbReference>
<dbReference type="InterPro" id="IPR042197">
    <property type="entry name" value="Apaf_helical"/>
</dbReference>
<dbReference type="InterPro" id="IPR032675">
    <property type="entry name" value="LRR_dom_sf"/>
</dbReference>
<organism evidence="6 7">
    <name type="scientific">Helianthus annuus</name>
    <name type="common">Common sunflower</name>
    <dbReference type="NCBI Taxonomy" id="4232"/>
    <lineage>
        <taxon>Eukaryota</taxon>
        <taxon>Viridiplantae</taxon>
        <taxon>Streptophyta</taxon>
        <taxon>Embryophyta</taxon>
        <taxon>Tracheophyta</taxon>
        <taxon>Spermatophyta</taxon>
        <taxon>Magnoliopsida</taxon>
        <taxon>eudicotyledons</taxon>
        <taxon>Gunneridae</taxon>
        <taxon>Pentapetalae</taxon>
        <taxon>asterids</taxon>
        <taxon>campanulids</taxon>
        <taxon>Asterales</taxon>
        <taxon>Asteraceae</taxon>
        <taxon>Asteroideae</taxon>
        <taxon>Heliantheae alliance</taxon>
        <taxon>Heliantheae</taxon>
        <taxon>Helianthus</taxon>
    </lineage>
</organism>
<dbReference type="Proteomes" id="UP000215914">
    <property type="component" value="Chromosome 4"/>
</dbReference>
<evidence type="ECO:0000313" key="6">
    <source>
        <dbReference type="EMBL" id="OTG27001.1"/>
    </source>
</evidence>
<dbReference type="Pfam" id="PF00931">
    <property type="entry name" value="NB-ARC"/>
    <property type="match status" value="1"/>
</dbReference>
<dbReference type="InterPro" id="IPR027417">
    <property type="entry name" value="P-loop_NTPase"/>
</dbReference>
<evidence type="ECO:0000256" key="2">
    <source>
        <dbReference type="ARBA" id="ARBA00022614"/>
    </source>
</evidence>
<dbReference type="SUPFAM" id="SSF52540">
    <property type="entry name" value="P-loop containing nucleoside triphosphate hydrolases"/>
    <property type="match status" value="1"/>
</dbReference>
<evidence type="ECO:0000256" key="1">
    <source>
        <dbReference type="ARBA" id="ARBA00008894"/>
    </source>
</evidence>
<evidence type="ECO:0000256" key="4">
    <source>
        <dbReference type="ARBA" id="ARBA00022821"/>
    </source>
</evidence>
<sequence>MGELFGGALLGDAVSKVSTAIIAAIKKTWHFKAQLNEMKECIESMTPIFADMEKLNKELDRRKEETDGFVNLLQQAENLVQKCSHIKLNLWERYSHASKLDALNKSLHTYVQIYLQLQMARDVKEALVVVKDPNRGLQKGSSSGWWSSVPLLKGDVIGFDDRVTDLKDMMFKDSRGDDCSIVVVSAAGGSGKTTFVTLFCHDPYIKGRFGKNIYFVTISRVYDKKVIIKNLLGEVPDNTSDDAAIQQWGSFLAENESEVLLVLDDVWHGNVITDFKFKSPRYKILVTSRITFKQFKTYKLASLDTQDAIHLFCQSASPEQSNIPDELVKKLVKCCKFHPLALTVIGGMLKGTHPARWEVMWKKLSGNNSLLDSDQSILECLEKSLYLFDKEPELKQCYLDLGLFPEDQKIAATALMDIWAHLYKHDDEGSATMDILDRLSSINLATLSPKRKHSHTIGNHCVEEFVMQHDVMRDLAIHLNSQKSIEHRETLIINAYGQDLPLLPQTVNARVLSISTDERFALAWNDVQFPKAEVFVFNFMSKMHPLPQFVQHMKRLKVLNITNYGYNFSKIENFPEPQYLSGLTRIRLDHVSISSISKTVLMLENLQKLSLIMCKIGESFNQGISNKLTSLLEIDIESCDDLATFPTMLCNLVGLKKLSINNCHELTSLSEKFGNLSSLEVLRLASCSKLVTLPESMRHLKKLRMIDLSHCLNVRNLPLHTSSLQSIDVRGCTELHELPNLVKDFDKVKVVCDEEVSHRWSDLKNVKVEVVEEDALDTFYKIMPKGHDK</sequence>
<keyword evidence="7" id="KW-1185">Reference proteome</keyword>
<dbReference type="InterPro" id="IPR002182">
    <property type="entry name" value="NB-ARC"/>
</dbReference>
<dbReference type="InterPro" id="IPR001611">
    <property type="entry name" value="Leu-rich_rpt"/>
</dbReference>